<proteinExistence type="predicted"/>
<dbReference type="RefSeq" id="WP_129086889.1">
    <property type="nucleotide sequence ID" value="NZ_CP053836.1"/>
</dbReference>
<gene>
    <name evidence="1" type="ORF">CRV07_06225</name>
</gene>
<comment type="caution">
    <text evidence="1">The sequence shown here is derived from an EMBL/GenBank/DDBJ whole genome shotgun (WGS) entry which is preliminary data.</text>
</comment>
<dbReference type="InterPro" id="IPR035994">
    <property type="entry name" value="Nucleoside_phosphorylase_sf"/>
</dbReference>
<evidence type="ECO:0000313" key="1">
    <source>
        <dbReference type="EMBL" id="RXK06292.1"/>
    </source>
</evidence>
<name>A0A4Q1ALP9_9BACT</name>
<dbReference type="EMBL" id="PDKK01000004">
    <property type="protein sequence ID" value="RXK06292.1"/>
    <property type="molecule type" value="Genomic_DNA"/>
</dbReference>
<evidence type="ECO:0000313" key="2">
    <source>
        <dbReference type="Proteomes" id="UP000289758"/>
    </source>
</evidence>
<organism evidence="1 2">
    <name type="scientific">Halarcobacter ebronensis</name>
    <dbReference type="NCBI Taxonomy" id="1462615"/>
    <lineage>
        <taxon>Bacteria</taxon>
        <taxon>Pseudomonadati</taxon>
        <taxon>Campylobacterota</taxon>
        <taxon>Epsilonproteobacteria</taxon>
        <taxon>Campylobacterales</taxon>
        <taxon>Arcobacteraceae</taxon>
        <taxon>Halarcobacter</taxon>
    </lineage>
</organism>
<reference evidence="1 2" key="1">
    <citation type="submission" date="2017-10" db="EMBL/GenBank/DDBJ databases">
        <title>Genomics of the genus Arcobacter.</title>
        <authorList>
            <person name="Perez-Cataluna A."/>
            <person name="Figueras M.J."/>
        </authorList>
    </citation>
    <scope>NUCLEOTIDE SEQUENCE [LARGE SCALE GENOMIC DNA]</scope>
    <source>
        <strain evidence="1 2">CECT 8441</strain>
    </source>
</reference>
<keyword evidence="2" id="KW-1185">Reference proteome</keyword>
<dbReference type="SUPFAM" id="SSF53167">
    <property type="entry name" value="Purine and uridine phosphorylases"/>
    <property type="match status" value="1"/>
</dbReference>
<protein>
    <submittedName>
        <fullName evidence="1">Nucleoside phosphorylase</fullName>
    </submittedName>
</protein>
<accession>A0A4Q1ALP9</accession>
<dbReference type="Proteomes" id="UP000289758">
    <property type="component" value="Unassembled WGS sequence"/>
</dbReference>
<dbReference type="GO" id="GO:0009116">
    <property type="term" value="P:nucleoside metabolic process"/>
    <property type="evidence" value="ECO:0007669"/>
    <property type="project" value="InterPro"/>
</dbReference>
<sequence length="178" mass="20570">MSKTLIYTALLPEAQPLINFLKLKEDNSVRNLSLNFKLFKDEDEKYLLIVSGIGRDNCFKSLDFVYNNYEIKKAINIGIAGCCDSSIKIGTLFCTNKLLPNINFASITTVDEPLQSDENLETLLVDMEAKYFLEISKKYCKNIYCFKVVSDYLDIQIPKKSFVIELIEKCKKQWKDYL</sequence>
<dbReference type="Gene3D" id="3.40.50.1580">
    <property type="entry name" value="Nucleoside phosphorylase domain"/>
    <property type="match status" value="2"/>
</dbReference>
<dbReference type="AlphaFoldDB" id="A0A4Q1ALP9"/>
<dbReference type="GO" id="GO:0003824">
    <property type="term" value="F:catalytic activity"/>
    <property type="evidence" value="ECO:0007669"/>
    <property type="project" value="InterPro"/>
</dbReference>
<dbReference type="OrthoDB" id="5339323at2"/>